<dbReference type="PANTHER" id="PTHR12242:SF1">
    <property type="entry name" value="MYND-TYPE DOMAIN-CONTAINING PROTEIN"/>
    <property type="match status" value="1"/>
</dbReference>
<accession>A7RKL7</accession>
<feature type="transmembrane region" description="Helical" evidence="1">
    <location>
        <begin position="62"/>
        <end position="84"/>
    </location>
</feature>
<keyword evidence="1" id="KW-0812">Transmembrane</keyword>
<dbReference type="OrthoDB" id="419711at2759"/>
<feature type="transmembrane region" description="Helical" evidence="1">
    <location>
        <begin position="245"/>
        <end position="264"/>
    </location>
</feature>
<name>A7RKL7_NEMVE</name>
<dbReference type="HOGENOM" id="CLU_809635_0_0_1"/>
<evidence type="ECO:0000313" key="3">
    <source>
        <dbReference type="Proteomes" id="UP000001593"/>
    </source>
</evidence>
<dbReference type="Proteomes" id="UP000001593">
    <property type="component" value="Unassembled WGS sequence"/>
</dbReference>
<feature type="transmembrane region" description="Helical" evidence="1">
    <location>
        <begin position="271"/>
        <end position="289"/>
    </location>
</feature>
<dbReference type="AlphaFoldDB" id="A7RKL7"/>
<evidence type="ECO:0000256" key="1">
    <source>
        <dbReference type="SAM" id="Phobius"/>
    </source>
</evidence>
<keyword evidence="3" id="KW-1185">Reference proteome</keyword>
<dbReference type="PANTHER" id="PTHR12242">
    <property type="entry name" value="OS02G0130600 PROTEIN-RELATED"/>
    <property type="match status" value="1"/>
</dbReference>
<feature type="transmembrane region" description="Helical" evidence="1">
    <location>
        <begin position="309"/>
        <end position="329"/>
    </location>
</feature>
<proteinExistence type="predicted"/>
<dbReference type="GO" id="GO:0016020">
    <property type="term" value="C:membrane"/>
    <property type="evidence" value="ECO:0000318"/>
    <property type="project" value="GO_Central"/>
</dbReference>
<dbReference type="KEGG" id="nve:5520145"/>
<evidence type="ECO:0000313" key="2">
    <source>
        <dbReference type="EMBL" id="EDO47929.1"/>
    </source>
</evidence>
<keyword evidence="1" id="KW-1133">Transmembrane helix</keyword>
<dbReference type="PhylomeDB" id="A7RKL7"/>
<dbReference type="InParanoid" id="A7RKL7"/>
<dbReference type="STRING" id="45351.A7RKL7"/>
<gene>
    <name evidence="2" type="ORF">NEMVEDRAFT_v1g198475</name>
</gene>
<protein>
    <submittedName>
        <fullName evidence="2">Uncharacterized protein</fullName>
    </submittedName>
</protein>
<reference evidence="2 3" key="1">
    <citation type="journal article" date="2007" name="Science">
        <title>Sea anemone genome reveals ancestral eumetazoan gene repertoire and genomic organization.</title>
        <authorList>
            <person name="Putnam N.H."/>
            <person name="Srivastava M."/>
            <person name="Hellsten U."/>
            <person name="Dirks B."/>
            <person name="Chapman J."/>
            <person name="Salamov A."/>
            <person name="Terry A."/>
            <person name="Shapiro H."/>
            <person name="Lindquist E."/>
            <person name="Kapitonov V.V."/>
            <person name="Jurka J."/>
            <person name="Genikhovich G."/>
            <person name="Grigoriev I.V."/>
            <person name="Lucas S.M."/>
            <person name="Steele R.E."/>
            <person name="Finnerty J.R."/>
            <person name="Technau U."/>
            <person name="Martindale M.Q."/>
            <person name="Rokhsar D.S."/>
        </authorList>
    </citation>
    <scope>NUCLEOTIDE SEQUENCE [LARGE SCALE GENOMIC DNA]</scope>
    <source>
        <strain evidence="3">CH2 X CH6</strain>
    </source>
</reference>
<feature type="transmembrane region" description="Helical" evidence="1">
    <location>
        <begin position="96"/>
        <end position="119"/>
    </location>
</feature>
<sequence length="343" mass="39763">MSWLHPADFILTTVRITGSGNSKMYRCLISSSIKCFVMKFTELVKNHQIIYHLKFQWFRSEVLLVFRSLFTFYLMTWWLCNIATNMQNGKLFLSFHYWTLTLTAFYFAIGANLTCIAIIDERDKRRIRRRMMRSTSRDRLEERLEVRNDVIVDGHAGNDGGHVEVERRSAGDRKECSCLFWKRKKEYKVNNPTTCEESPTQDQLKTYHKILWVLYNITADTTVVMVIAYYLGFFEESEFTSLHPLSDYLIGCTFIVVETLICGVPVYLGHALYSVLYITVYVCVSAVYWDVEGRPLYRGLDFVSPSIALLLVCKAIGLGCLAHAGFFILSLLRYLAVKIFCCN</sequence>
<keyword evidence="1" id="KW-0472">Membrane</keyword>
<organism evidence="2 3">
    <name type="scientific">Nematostella vectensis</name>
    <name type="common">Starlet sea anemone</name>
    <dbReference type="NCBI Taxonomy" id="45351"/>
    <lineage>
        <taxon>Eukaryota</taxon>
        <taxon>Metazoa</taxon>
        <taxon>Cnidaria</taxon>
        <taxon>Anthozoa</taxon>
        <taxon>Hexacorallia</taxon>
        <taxon>Actiniaria</taxon>
        <taxon>Edwardsiidae</taxon>
        <taxon>Nematostella</taxon>
    </lineage>
</organism>
<dbReference type="EMBL" id="DS469516">
    <property type="protein sequence ID" value="EDO47929.1"/>
    <property type="molecule type" value="Genomic_DNA"/>
</dbReference>
<feature type="transmembrane region" description="Helical" evidence="1">
    <location>
        <begin position="210"/>
        <end position="233"/>
    </location>
</feature>